<dbReference type="Proteomes" id="UP000297741">
    <property type="component" value="Unassembled WGS sequence"/>
</dbReference>
<name>A0ABY2KU13_9RHOB</name>
<reference evidence="2 3" key="1">
    <citation type="submission" date="2018-11" db="EMBL/GenBank/DDBJ databases">
        <title>Tabrizicola sp. isolated from sediment of alpine lake.</title>
        <authorList>
            <person name="Liu Z."/>
        </authorList>
    </citation>
    <scope>NUCLEOTIDE SEQUENCE [LARGE SCALE GENOMIC DNA]</scope>
    <source>
        <strain evidence="2 3">DRYC-M-16</strain>
    </source>
</reference>
<comment type="caution">
    <text evidence="2">The sequence shown here is derived from an EMBL/GenBank/DDBJ whole genome shotgun (WGS) entry which is preliminary data.</text>
</comment>
<evidence type="ECO:0000256" key="1">
    <source>
        <dbReference type="SAM" id="MobiDB-lite"/>
    </source>
</evidence>
<protein>
    <submittedName>
        <fullName evidence="2">Uncharacterized protein</fullName>
    </submittedName>
</protein>
<gene>
    <name evidence="2" type="ORF">EEB11_00180</name>
</gene>
<evidence type="ECO:0000313" key="3">
    <source>
        <dbReference type="Proteomes" id="UP000297741"/>
    </source>
</evidence>
<proteinExistence type="predicted"/>
<keyword evidence="3" id="KW-1185">Reference proteome</keyword>
<sequence>MNVNQIINMVMRIFLRKGVNWGINKGTKMVSRSGKPAATATPAQHSQTTVARETAKRARKAAAVTRRIGR</sequence>
<evidence type="ECO:0000313" key="2">
    <source>
        <dbReference type="EMBL" id="TGD45042.1"/>
    </source>
</evidence>
<dbReference type="RefSeq" id="WP_135428258.1">
    <property type="nucleotide sequence ID" value="NZ_RPEM01000001.1"/>
</dbReference>
<accession>A0ABY2KU13</accession>
<feature type="region of interest" description="Disordered" evidence="1">
    <location>
        <begin position="30"/>
        <end position="54"/>
    </location>
</feature>
<organism evidence="2 3">
    <name type="scientific">Pseudotabrizicola sediminis</name>
    <dbReference type="NCBI Taxonomy" id="2486418"/>
    <lineage>
        <taxon>Bacteria</taxon>
        <taxon>Pseudomonadati</taxon>
        <taxon>Pseudomonadota</taxon>
        <taxon>Alphaproteobacteria</taxon>
        <taxon>Rhodobacterales</taxon>
        <taxon>Paracoccaceae</taxon>
        <taxon>Pseudotabrizicola</taxon>
    </lineage>
</organism>
<dbReference type="EMBL" id="RPEM01000001">
    <property type="protein sequence ID" value="TGD45042.1"/>
    <property type="molecule type" value="Genomic_DNA"/>
</dbReference>